<dbReference type="Proteomes" id="UP001303046">
    <property type="component" value="Unassembled WGS sequence"/>
</dbReference>
<organism evidence="1 2">
    <name type="scientific">Necator americanus</name>
    <name type="common">Human hookworm</name>
    <dbReference type="NCBI Taxonomy" id="51031"/>
    <lineage>
        <taxon>Eukaryota</taxon>
        <taxon>Metazoa</taxon>
        <taxon>Ecdysozoa</taxon>
        <taxon>Nematoda</taxon>
        <taxon>Chromadorea</taxon>
        <taxon>Rhabditida</taxon>
        <taxon>Rhabditina</taxon>
        <taxon>Rhabditomorpha</taxon>
        <taxon>Strongyloidea</taxon>
        <taxon>Ancylostomatidae</taxon>
        <taxon>Bunostominae</taxon>
        <taxon>Necator</taxon>
    </lineage>
</organism>
<evidence type="ECO:0000313" key="2">
    <source>
        <dbReference type="Proteomes" id="UP001303046"/>
    </source>
</evidence>
<dbReference type="EMBL" id="JAVFWL010000002">
    <property type="protein sequence ID" value="KAK6736000.1"/>
    <property type="molecule type" value="Genomic_DNA"/>
</dbReference>
<keyword evidence="2" id="KW-1185">Reference proteome</keyword>
<sequence length="115" mass="13990">MLLLPCAENLQNREQRIVFIDTEQWRIMRECWRSRINHILASDLLPIRRIRCRLGRIQSVPKAELIPLLDTFPILLQIFFKKNKNESEMLVVVIKREFECYQFQWKRIEDSNAFQ</sequence>
<name>A0ABR1CD18_NECAM</name>
<reference evidence="1 2" key="1">
    <citation type="submission" date="2023-08" db="EMBL/GenBank/DDBJ databases">
        <title>A Necator americanus chromosomal reference genome.</title>
        <authorList>
            <person name="Ilik V."/>
            <person name="Petrzelkova K.J."/>
            <person name="Pardy F."/>
            <person name="Fuh T."/>
            <person name="Niatou-Singa F.S."/>
            <person name="Gouil Q."/>
            <person name="Baker L."/>
            <person name="Ritchie M.E."/>
            <person name="Jex A.R."/>
            <person name="Gazzola D."/>
            <person name="Li H."/>
            <person name="Toshio Fujiwara R."/>
            <person name="Zhan B."/>
            <person name="Aroian R.V."/>
            <person name="Pafco B."/>
            <person name="Schwarz E.M."/>
        </authorList>
    </citation>
    <scope>NUCLEOTIDE SEQUENCE [LARGE SCALE GENOMIC DNA]</scope>
    <source>
        <strain evidence="1 2">Aroian</strain>
        <tissue evidence="1">Whole animal</tissue>
    </source>
</reference>
<proteinExistence type="predicted"/>
<gene>
    <name evidence="1" type="primary">Necator_chrII.g6752</name>
    <name evidence="1" type="ORF">RB195_018959</name>
</gene>
<accession>A0ABR1CD18</accession>
<comment type="caution">
    <text evidence="1">The sequence shown here is derived from an EMBL/GenBank/DDBJ whole genome shotgun (WGS) entry which is preliminary data.</text>
</comment>
<evidence type="ECO:0000313" key="1">
    <source>
        <dbReference type="EMBL" id="KAK6736000.1"/>
    </source>
</evidence>
<protein>
    <submittedName>
        <fullName evidence="1">Uncharacterized protein</fullName>
    </submittedName>
</protein>